<name>A0ABX0JRZ9_9PROT</name>
<evidence type="ECO:0000313" key="10">
    <source>
        <dbReference type="Proteomes" id="UP000635278"/>
    </source>
</evidence>
<comment type="caution">
    <text evidence="9">The sequence shown here is derived from an EMBL/GenBank/DDBJ whole genome shotgun (WGS) entry which is preliminary data.</text>
</comment>
<dbReference type="Gene3D" id="3.30.1300.10">
    <property type="entry name" value="Pantoate-beta-alanine ligase, C-terminal domain"/>
    <property type="match status" value="1"/>
</dbReference>
<comment type="catalytic activity">
    <reaction evidence="7 8">
        <text>(R)-pantoate + beta-alanine + ATP = (R)-pantothenate + AMP + diphosphate + H(+)</text>
        <dbReference type="Rhea" id="RHEA:10912"/>
        <dbReference type="ChEBI" id="CHEBI:15378"/>
        <dbReference type="ChEBI" id="CHEBI:15980"/>
        <dbReference type="ChEBI" id="CHEBI:29032"/>
        <dbReference type="ChEBI" id="CHEBI:30616"/>
        <dbReference type="ChEBI" id="CHEBI:33019"/>
        <dbReference type="ChEBI" id="CHEBI:57966"/>
        <dbReference type="ChEBI" id="CHEBI:456215"/>
        <dbReference type="EC" id="6.3.2.1"/>
    </reaction>
</comment>
<evidence type="ECO:0000256" key="6">
    <source>
        <dbReference type="ARBA" id="ARBA00022840"/>
    </source>
</evidence>
<comment type="similarity">
    <text evidence="2 8">Belongs to the pantothenate synthetase family.</text>
</comment>
<comment type="pathway">
    <text evidence="1 8">Cofactor biosynthesis; (R)-pantothenate biosynthesis; (R)-pantothenate from (R)-pantoate and beta-alanine: step 1/1.</text>
</comment>
<feature type="active site" description="Proton donor" evidence="8">
    <location>
        <position position="33"/>
    </location>
</feature>
<keyword evidence="3 8" id="KW-0436">Ligase</keyword>
<comment type="function">
    <text evidence="8">Catalyzes the condensation of pantoate with beta-alanine in an ATP-dependent reaction via a pantoyl-adenylate intermediate.</text>
</comment>
<dbReference type="NCBIfam" id="TIGR00018">
    <property type="entry name" value="panC"/>
    <property type="match status" value="1"/>
</dbReference>
<dbReference type="InterPro" id="IPR003721">
    <property type="entry name" value="Pantoate_ligase"/>
</dbReference>
<evidence type="ECO:0000256" key="7">
    <source>
        <dbReference type="ARBA" id="ARBA00048258"/>
    </source>
</evidence>
<feature type="binding site" evidence="8">
    <location>
        <begin position="26"/>
        <end position="33"/>
    </location>
    <ligand>
        <name>ATP</name>
        <dbReference type="ChEBI" id="CHEBI:30616"/>
    </ligand>
</feature>
<evidence type="ECO:0000256" key="3">
    <source>
        <dbReference type="ARBA" id="ARBA00022598"/>
    </source>
</evidence>
<dbReference type="HAMAP" id="MF_00158">
    <property type="entry name" value="PanC"/>
    <property type="match status" value="1"/>
</dbReference>
<evidence type="ECO:0000256" key="4">
    <source>
        <dbReference type="ARBA" id="ARBA00022655"/>
    </source>
</evidence>
<reference evidence="9 10" key="1">
    <citation type="journal article" date="2020" name="Int. J. Syst. Evol. Microbiol.">
        <title>Novel acetic acid bacteria from cider fermentations: Acetobacter conturbans sp. nov. and Acetobacter fallax sp. nov.</title>
        <authorList>
            <person name="Sombolestani A.S."/>
            <person name="Cleenwerck I."/>
            <person name="Cnockaert M."/>
            <person name="Borremans W."/>
            <person name="Wieme A.D."/>
            <person name="De Vuyst L."/>
            <person name="Vandamme P."/>
        </authorList>
    </citation>
    <scope>NUCLEOTIDE SEQUENCE [LARGE SCALE GENOMIC DNA]</scope>
    <source>
        <strain evidence="9 10">LMG 30640</strain>
    </source>
</reference>
<feature type="binding site" evidence="8">
    <location>
        <position position="57"/>
    </location>
    <ligand>
        <name>beta-alanine</name>
        <dbReference type="ChEBI" id="CHEBI:57966"/>
    </ligand>
</feature>
<dbReference type="EC" id="6.3.2.1" evidence="8"/>
<feature type="binding site" evidence="8">
    <location>
        <position position="172"/>
    </location>
    <ligand>
        <name>ATP</name>
        <dbReference type="ChEBI" id="CHEBI:30616"/>
    </ligand>
</feature>
<keyword evidence="8" id="KW-0963">Cytoplasm</keyword>
<feature type="binding site" evidence="8">
    <location>
        <position position="149"/>
    </location>
    <ligand>
        <name>(R)-pantoate</name>
        <dbReference type="ChEBI" id="CHEBI:15980"/>
    </ligand>
</feature>
<dbReference type="Gene3D" id="3.40.50.620">
    <property type="entry name" value="HUPs"/>
    <property type="match status" value="1"/>
</dbReference>
<dbReference type="EMBL" id="WOTB01000018">
    <property type="protein sequence ID" value="NHN85602.1"/>
    <property type="molecule type" value="Genomic_DNA"/>
</dbReference>
<gene>
    <name evidence="8" type="primary">panC</name>
    <name evidence="9" type="ORF">GOB93_13265</name>
</gene>
<comment type="miscellaneous">
    <text evidence="8">The reaction proceeds by a bi uni uni bi ping pong mechanism.</text>
</comment>
<dbReference type="InterPro" id="IPR004821">
    <property type="entry name" value="Cyt_trans-like"/>
</dbReference>
<evidence type="ECO:0000256" key="2">
    <source>
        <dbReference type="ARBA" id="ARBA00009256"/>
    </source>
</evidence>
<dbReference type="Proteomes" id="UP000635278">
    <property type="component" value="Unassembled WGS sequence"/>
</dbReference>
<evidence type="ECO:0000256" key="8">
    <source>
        <dbReference type="HAMAP-Rule" id="MF_00158"/>
    </source>
</evidence>
<comment type="subunit">
    <text evidence="8">Homodimer.</text>
</comment>
<dbReference type="RefSeq" id="WP_173583991.1">
    <property type="nucleotide sequence ID" value="NZ_WOTB01000018.1"/>
</dbReference>
<proteinExistence type="inferred from homology"/>
<dbReference type="Pfam" id="PF02569">
    <property type="entry name" value="Pantoate_ligase"/>
    <property type="match status" value="1"/>
</dbReference>
<keyword evidence="5 8" id="KW-0547">Nucleotide-binding</keyword>
<dbReference type="PANTHER" id="PTHR21299:SF1">
    <property type="entry name" value="PANTOATE--BETA-ALANINE LIGASE"/>
    <property type="match status" value="1"/>
</dbReference>
<keyword evidence="10" id="KW-1185">Reference proteome</keyword>
<keyword evidence="6 8" id="KW-0067">ATP-binding</keyword>
<organism evidence="9 10">
    <name type="scientific">Acetobacter musti</name>
    <dbReference type="NCBI Taxonomy" id="864732"/>
    <lineage>
        <taxon>Bacteria</taxon>
        <taxon>Pseudomonadati</taxon>
        <taxon>Pseudomonadota</taxon>
        <taxon>Alphaproteobacteria</taxon>
        <taxon>Acetobacterales</taxon>
        <taxon>Acetobacteraceae</taxon>
        <taxon>Acetobacter</taxon>
    </lineage>
</organism>
<dbReference type="SUPFAM" id="SSF52374">
    <property type="entry name" value="Nucleotidylyl transferase"/>
    <property type="match status" value="1"/>
</dbReference>
<accession>A0ABX0JRZ9</accession>
<keyword evidence="4 8" id="KW-0566">Pantothenate biosynthesis</keyword>
<feature type="binding site" evidence="8">
    <location>
        <position position="57"/>
    </location>
    <ligand>
        <name>(R)-pantoate</name>
        <dbReference type="ChEBI" id="CHEBI:15980"/>
    </ligand>
</feature>
<dbReference type="GO" id="GO:0004592">
    <property type="term" value="F:pantoate-beta-alanine ligase activity"/>
    <property type="evidence" value="ECO:0007669"/>
    <property type="project" value="UniProtKB-EC"/>
</dbReference>
<dbReference type="NCBIfam" id="TIGR00125">
    <property type="entry name" value="cyt_tran_rel"/>
    <property type="match status" value="1"/>
</dbReference>
<dbReference type="CDD" id="cd00560">
    <property type="entry name" value="PanC"/>
    <property type="match status" value="1"/>
</dbReference>
<dbReference type="PANTHER" id="PTHR21299">
    <property type="entry name" value="CYTIDYLATE KINASE/PANTOATE-BETA-ALANINE LIGASE"/>
    <property type="match status" value="1"/>
</dbReference>
<dbReference type="InterPro" id="IPR042176">
    <property type="entry name" value="Pantoate_ligase_C"/>
</dbReference>
<protein>
    <recommendedName>
        <fullName evidence="8">Pantothenate synthetase</fullName>
        <shortName evidence="8">PS</shortName>
        <ecNumber evidence="8">6.3.2.1</ecNumber>
    </recommendedName>
    <alternativeName>
        <fullName evidence="8">Pantoate--beta-alanine ligase</fullName>
    </alternativeName>
    <alternativeName>
        <fullName evidence="8">Pantoate-activating enzyme</fullName>
    </alternativeName>
</protein>
<evidence type="ECO:0000256" key="1">
    <source>
        <dbReference type="ARBA" id="ARBA00004990"/>
    </source>
</evidence>
<dbReference type="InterPro" id="IPR014729">
    <property type="entry name" value="Rossmann-like_a/b/a_fold"/>
</dbReference>
<feature type="binding site" evidence="8">
    <location>
        <begin position="143"/>
        <end position="146"/>
    </location>
    <ligand>
        <name>ATP</name>
        <dbReference type="ChEBI" id="CHEBI:30616"/>
    </ligand>
</feature>
<sequence length="278" mass="30323">MQVLPTIAEIREARKSLDQPGFVPTMGFLHDGHLSLIRRAIEECGDVVVSIFVNPTQFGPAEDFSRYPRDMERDLAFLREAGVALVFTPNPDEMYPPGFATAIDVGPVAQPLEGAVRPGHFSGVATVVCKLLNIVQPARAYFGQKDIQQCAVIRRLVADLNMPVEIVVGGTVRNTEGLALSSRNAYLSETEQAQATVLHRALQAARTQVELGERNAHVLKAVIGDMLTGEPGLSVDYISVADPDDLRELEWIRDRAVASLAVRVGKTRLLDNVFLTPG</sequence>
<evidence type="ECO:0000256" key="5">
    <source>
        <dbReference type="ARBA" id="ARBA00022741"/>
    </source>
</evidence>
<feature type="binding site" evidence="8">
    <location>
        <begin position="180"/>
        <end position="183"/>
    </location>
    <ligand>
        <name>ATP</name>
        <dbReference type="ChEBI" id="CHEBI:30616"/>
    </ligand>
</feature>
<comment type="subcellular location">
    <subcellularLocation>
        <location evidence="8">Cytoplasm</location>
    </subcellularLocation>
</comment>
<evidence type="ECO:0000313" key="9">
    <source>
        <dbReference type="EMBL" id="NHN85602.1"/>
    </source>
</evidence>